<evidence type="ECO:0000313" key="1">
    <source>
        <dbReference type="EMBL" id="KDQ54923.1"/>
    </source>
</evidence>
<accession>A0A067PJ72</accession>
<feature type="non-terminal residue" evidence="1">
    <location>
        <position position="93"/>
    </location>
</feature>
<dbReference type="EMBL" id="KL197727">
    <property type="protein sequence ID" value="KDQ54923.1"/>
    <property type="molecule type" value="Genomic_DNA"/>
</dbReference>
<name>A0A067PJ72_9AGAM</name>
<keyword evidence="2" id="KW-1185">Reference proteome</keyword>
<sequence length="93" mass="10615">MDIFLRQVPPELGEPEIKIAFSKILHRPPFQRSDAPLINFDIRLFPHRHRHGQHRGMGNLTLPTVEVGELLLGLYSQITIGAHTIDLSRSNRS</sequence>
<proteinExistence type="predicted"/>
<evidence type="ECO:0000313" key="2">
    <source>
        <dbReference type="Proteomes" id="UP000027265"/>
    </source>
</evidence>
<dbReference type="HOGENOM" id="CLU_2405338_0_0_1"/>
<gene>
    <name evidence="1" type="ORF">JAAARDRAFT_160246</name>
</gene>
<organism evidence="1 2">
    <name type="scientific">Jaapia argillacea MUCL 33604</name>
    <dbReference type="NCBI Taxonomy" id="933084"/>
    <lineage>
        <taxon>Eukaryota</taxon>
        <taxon>Fungi</taxon>
        <taxon>Dikarya</taxon>
        <taxon>Basidiomycota</taxon>
        <taxon>Agaricomycotina</taxon>
        <taxon>Agaricomycetes</taxon>
        <taxon>Agaricomycetidae</taxon>
        <taxon>Jaapiales</taxon>
        <taxon>Jaapiaceae</taxon>
        <taxon>Jaapia</taxon>
    </lineage>
</organism>
<dbReference type="AlphaFoldDB" id="A0A067PJ72"/>
<protein>
    <submittedName>
        <fullName evidence="1">Uncharacterized protein</fullName>
    </submittedName>
</protein>
<dbReference type="Proteomes" id="UP000027265">
    <property type="component" value="Unassembled WGS sequence"/>
</dbReference>
<dbReference type="InParanoid" id="A0A067PJ72"/>
<reference evidence="2" key="1">
    <citation type="journal article" date="2014" name="Proc. Natl. Acad. Sci. U.S.A.">
        <title>Extensive sampling of basidiomycete genomes demonstrates inadequacy of the white-rot/brown-rot paradigm for wood decay fungi.</title>
        <authorList>
            <person name="Riley R."/>
            <person name="Salamov A.A."/>
            <person name="Brown D.W."/>
            <person name="Nagy L.G."/>
            <person name="Floudas D."/>
            <person name="Held B.W."/>
            <person name="Levasseur A."/>
            <person name="Lombard V."/>
            <person name="Morin E."/>
            <person name="Otillar R."/>
            <person name="Lindquist E.A."/>
            <person name="Sun H."/>
            <person name="LaButti K.M."/>
            <person name="Schmutz J."/>
            <person name="Jabbour D."/>
            <person name="Luo H."/>
            <person name="Baker S.E."/>
            <person name="Pisabarro A.G."/>
            <person name="Walton J.D."/>
            <person name="Blanchette R.A."/>
            <person name="Henrissat B."/>
            <person name="Martin F."/>
            <person name="Cullen D."/>
            <person name="Hibbett D.S."/>
            <person name="Grigoriev I.V."/>
        </authorList>
    </citation>
    <scope>NUCLEOTIDE SEQUENCE [LARGE SCALE GENOMIC DNA]</scope>
    <source>
        <strain evidence="2">MUCL 33604</strain>
    </source>
</reference>